<protein>
    <submittedName>
        <fullName evidence="2">Glyoxalase-like domain protein</fullName>
    </submittedName>
</protein>
<evidence type="ECO:0000313" key="3">
    <source>
        <dbReference type="Proteomes" id="UP000318704"/>
    </source>
</evidence>
<dbReference type="Proteomes" id="UP000318704">
    <property type="component" value="Chromosome"/>
</dbReference>
<accession>A0A517VYY7</accession>
<proteinExistence type="predicted"/>
<dbReference type="PROSITE" id="PS51819">
    <property type="entry name" value="VOC"/>
    <property type="match status" value="1"/>
</dbReference>
<dbReference type="InterPro" id="IPR037523">
    <property type="entry name" value="VOC_core"/>
</dbReference>
<organism evidence="2 3">
    <name type="scientific">Gimesia aquarii</name>
    <dbReference type="NCBI Taxonomy" id="2527964"/>
    <lineage>
        <taxon>Bacteria</taxon>
        <taxon>Pseudomonadati</taxon>
        <taxon>Planctomycetota</taxon>
        <taxon>Planctomycetia</taxon>
        <taxon>Planctomycetales</taxon>
        <taxon>Planctomycetaceae</taxon>
        <taxon>Gimesia</taxon>
    </lineage>
</organism>
<dbReference type="InterPro" id="IPR004360">
    <property type="entry name" value="Glyas_Fos-R_dOase_dom"/>
</dbReference>
<gene>
    <name evidence="2" type="ORF">V144x_37100</name>
</gene>
<dbReference type="KEGG" id="gaw:V144x_37100"/>
<dbReference type="RefSeq" id="WP_144986708.1">
    <property type="nucleotide sequence ID" value="NZ_CP037920.1"/>
</dbReference>
<dbReference type="Gene3D" id="3.10.180.10">
    <property type="entry name" value="2,3-Dihydroxybiphenyl 1,2-Dioxygenase, domain 1"/>
    <property type="match status" value="1"/>
</dbReference>
<sequence>MEIKLNLLVLRCRDLDVSKAFYEQLGFSFEKEQHGSGPMHYVAELDGLVFELYPLKQGIQSDQTRLGFRFELTSKLSVLLDRVKIEVISTYEFQQQKILVIQDPDGRKVELSQSLPE</sequence>
<dbReference type="AlphaFoldDB" id="A0A517VYY7"/>
<dbReference type="InterPro" id="IPR029068">
    <property type="entry name" value="Glyas_Bleomycin-R_OHBP_Dase"/>
</dbReference>
<name>A0A517VYY7_9PLAN</name>
<dbReference type="Pfam" id="PF00903">
    <property type="entry name" value="Glyoxalase"/>
    <property type="match status" value="1"/>
</dbReference>
<evidence type="ECO:0000259" key="1">
    <source>
        <dbReference type="PROSITE" id="PS51819"/>
    </source>
</evidence>
<reference evidence="2 3" key="1">
    <citation type="submission" date="2019-03" db="EMBL/GenBank/DDBJ databases">
        <title>Deep-cultivation of Planctomycetes and their phenomic and genomic characterization uncovers novel biology.</title>
        <authorList>
            <person name="Wiegand S."/>
            <person name="Jogler M."/>
            <person name="Boedeker C."/>
            <person name="Pinto D."/>
            <person name="Vollmers J."/>
            <person name="Rivas-Marin E."/>
            <person name="Kohn T."/>
            <person name="Peeters S.H."/>
            <person name="Heuer A."/>
            <person name="Rast P."/>
            <person name="Oberbeckmann S."/>
            <person name="Bunk B."/>
            <person name="Jeske O."/>
            <person name="Meyerdierks A."/>
            <person name="Storesund J.E."/>
            <person name="Kallscheuer N."/>
            <person name="Luecker S."/>
            <person name="Lage O.M."/>
            <person name="Pohl T."/>
            <person name="Merkel B.J."/>
            <person name="Hornburger P."/>
            <person name="Mueller R.-W."/>
            <person name="Bruemmer F."/>
            <person name="Labrenz M."/>
            <person name="Spormann A.M."/>
            <person name="Op den Camp H."/>
            <person name="Overmann J."/>
            <person name="Amann R."/>
            <person name="Jetten M.S.M."/>
            <person name="Mascher T."/>
            <person name="Medema M.H."/>
            <person name="Devos D.P."/>
            <person name="Kaster A.-K."/>
            <person name="Ovreas L."/>
            <person name="Rohde M."/>
            <person name="Galperin M.Y."/>
            <person name="Jogler C."/>
        </authorList>
    </citation>
    <scope>NUCLEOTIDE SEQUENCE [LARGE SCALE GENOMIC DNA]</scope>
    <source>
        <strain evidence="2 3">V144</strain>
    </source>
</reference>
<dbReference type="SUPFAM" id="SSF54593">
    <property type="entry name" value="Glyoxalase/Bleomycin resistance protein/Dihydroxybiphenyl dioxygenase"/>
    <property type="match status" value="1"/>
</dbReference>
<dbReference type="EMBL" id="CP037920">
    <property type="protein sequence ID" value="QDT98224.1"/>
    <property type="molecule type" value="Genomic_DNA"/>
</dbReference>
<evidence type="ECO:0000313" key="2">
    <source>
        <dbReference type="EMBL" id="QDT98224.1"/>
    </source>
</evidence>
<feature type="domain" description="VOC" evidence="1">
    <location>
        <begin position="4"/>
        <end position="114"/>
    </location>
</feature>